<dbReference type="EMBL" id="VSSQ01027887">
    <property type="protein sequence ID" value="MPM77345.1"/>
    <property type="molecule type" value="Genomic_DNA"/>
</dbReference>
<protein>
    <submittedName>
        <fullName evidence="1">Uncharacterized protein</fullName>
    </submittedName>
</protein>
<organism evidence="1">
    <name type="scientific">bioreactor metagenome</name>
    <dbReference type="NCBI Taxonomy" id="1076179"/>
    <lineage>
        <taxon>unclassified sequences</taxon>
        <taxon>metagenomes</taxon>
        <taxon>ecological metagenomes</taxon>
    </lineage>
</organism>
<dbReference type="AlphaFoldDB" id="A0A645CK83"/>
<name>A0A645CK83_9ZZZZ</name>
<sequence length="71" mass="8490">MRNARVYDLLLNVRYAFHRAQRRCELRRFLHVELQHAVGLRAANQMLHRVVRNNSAAINDHETRADVCEFF</sequence>
<accession>A0A645CK83</accession>
<gene>
    <name evidence="1" type="ORF">SDC9_124348</name>
</gene>
<reference evidence="1" key="1">
    <citation type="submission" date="2019-08" db="EMBL/GenBank/DDBJ databases">
        <authorList>
            <person name="Kucharzyk K."/>
            <person name="Murdoch R.W."/>
            <person name="Higgins S."/>
            <person name="Loffler F."/>
        </authorList>
    </citation>
    <scope>NUCLEOTIDE SEQUENCE</scope>
</reference>
<comment type="caution">
    <text evidence="1">The sequence shown here is derived from an EMBL/GenBank/DDBJ whole genome shotgun (WGS) entry which is preliminary data.</text>
</comment>
<proteinExistence type="predicted"/>
<evidence type="ECO:0000313" key="1">
    <source>
        <dbReference type="EMBL" id="MPM77345.1"/>
    </source>
</evidence>